<evidence type="ECO:0000313" key="2">
    <source>
        <dbReference type="EMBL" id="MEV5510723.1"/>
    </source>
</evidence>
<dbReference type="Pfam" id="PF19054">
    <property type="entry name" value="DUF5753"/>
    <property type="match status" value="1"/>
</dbReference>
<dbReference type="Pfam" id="PF13560">
    <property type="entry name" value="HTH_31"/>
    <property type="match status" value="1"/>
</dbReference>
<comment type="caution">
    <text evidence="2">The sequence shown here is derived from an EMBL/GenBank/DDBJ whole genome shotgun (WGS) entry which is preliminary data.</text>
</comment>
<feature type="domain" description="HTH cro/C1-type" evidence="1">
    <location>
        <begin position="19"/>
        <end position="60"/>
    </location>
</feature>
<dbReference type="PROSITE" id="PS50943">
    <property type="entry name" value="HTH_CROC1"/>
    <property type="match status" value="1"/>
</dbReference>
<dbReference type="SUPFAM" id="SSF47413">
    <property type="entry name" value="lambda repressor-like DNA-binding domains"/>
    <property type="match status" value="1"/>
</dbReference>
<sequence>MSSETSQPPMAWRLCGNQVKLWRTDADVSRDQLANEAGYDYEYVKSMELGRRRPTQRLLEVADEMCGARGKLLASLPYLQPEREPGRFQHFLDAEARAIAQYHYETVVIPGLLQTEEYVRALCKAKCPPVDDEFIEKTVASRQQRQERLNNPTVLFNFVLYEAALRTLVGGRETMRKQLLHLIDLSALRNVSIQVLLAEHGSHDWLEGPMSLLETDERETYAYSEGPGFQMLFAEREVVNDFSMRYGMLRSQALNTTDSVRYIQKLVEEL</sequence>
<organism evidence="2 3">
    <name type="scientific">Streptomyces orinoci</name>
    <name type="common">Streptoverticillium orinoci</name>
    <dbReference type="NCBI Taxonomy" id="67339"/>
    <lineage>
        <taxon>Bacteria</taxon>
        <taxon>Bacillati</taxon>
        <taxon>Actinomycetota</taxon>
        <taxon>Actinomycetes</taxon>
        <taxon>Kitasatosporales</taxon>
        <taxon>Streptomycetaceae</taxon>
        <taxon>Streptomyces</taxon>
    </lineage>
</organism>
<dbReference type="RefSeq" id="WP_241561445.1">
    <property type="nucleotide sequence ID" value="NZ_JBFAUK010000039.1"/>
</dbReference>
<dbReference type="InterPro" id="IPR001387">
    <property type="entry name" value="Cro/C1-type_HTH"/>
</dbReference>
<protein>
    <submittedName>
        <fullName evidence="2">Helix-turn-helix transcriptional regulator</fullName>
    </submittedName>
</protein>
<reference evidence="2 3" key="1">
    <citation type="submission" date="2024-06" db="EMBL/GenBank/DDBJ databases">
        <title>The Natural Products Discovery Center: Release of the First 8490 Sequenced Strains for Exploring Actinobacteria Biosynthetic Diversity.</title>
        <authorList>
            <person name="Kalkreuter E."/>
            <person name="Kautsar S.A."/>
            <person name="Yang D."/>
            <person name="Bader C.D."/>
            <person name="Teijaro C.N."/>
            <person name="Fluegel L."/>
            <person name="Davis C.M."/>
            <person name="Simpson J.R."/>
            <person name="Lauterbach L."/>
            <person name="Steele A.D."/>
            <person name="Gui C."/>
            <person name="Meng S."/>
            <person name="Li G."/>
            <person name="Viehrig K."/>
            <person name="Ye F."/>
            <person name="Su P."/>
            <person name="Kiefer A.F."/>
            <person name="Nichols A."/>
            <person name="Cepeda A.J."/>
            <person name="Yan W."/>
            <person name="Fan B."/>
            <person name="Jiang Y."/>
            <person name="Adhikari A."/>
            <person name="Zheng C.-J."/>
            <person name="Schuster L."/>
            <person name="Cowan T.M."/>
            <person name="Smanski M.J."/>
            <person name="Chevrette M.G."/>
            <person name="De Carvalho L.P.S."/>
            <person name="Shen B."/>
        </authorList>
    </citation>
    <scope>NUCLEOTIDE SEQUENCE [LARGE SCALE GENOMIC DNA]</scope>
    <source>
        <strain evidence="2 3">NPDC052347</strain>
    </source>
</reference>
<dbReference type="Proteomes" id="UP001552594">
    <property type="component" value="Unassembled WGS sequence"/>
</dbReference>
<dbReference type="Gene3D" id="1.10.260.40">
    <property type="entry name" value="lambda repressor-like DNA-binding domains"/>
    <property type="match status" value="1"/>
</dbReference>
<evidence type="ECO:0000313" key="3">
    <source>
        <dbReference type="Proteomes" id="UP001552594"/>
    </source>
</evidence>
<keyword evidence="3" id="KW-1185">Reference proteome</keyword>
<dbReference type="InterPro" id="IPR010982">
    <property type="entry name" value="Lambda_DNA-bd_dom_sf"/>
</dbReference>
<accession>A0ABV3K6Z8</accession>
<evidence type="ECO:0000259" key="1">
    <source>
        <dbReference type="PROSITE" id="PS50943"/>
    </source>
</evidence>
<gene>
    <name evidence="2" type="ORF">AB0L16_30595</name>
</gene>
<name>A0ABV3K6Z8_STRON</name>
<dbReference type="CDD" id="cd00093">
    <property type="entry name" value="HTH_XRE"/>
    <property type="match status" value="1"/>
</dbReference>
<proteinExistence type="predicted"/>
<dbReference type="InterPro" id="IPR043917">
    <property type="entry name" value="DUF5753"/>
</dbReference>
<dbReference type="EMBL" id="JBFAUK010000039">
    <property type="protein sequence ID" value="MEV5510723.1"/>
    <property type="molecule type" value="Genomic_DNA"/>
</dbReference>